<accession>A0ABW5DBV2</accession>
<keyword evidence="1" id="KW-0175">Coiled coil</keyword>
<organism evidence="3 4">
    <name type="scientific">Luteolibacter algae</name>
    <dbReference type="NCBI Taxonomy" id="454151"/>
    <lineage>
        <taxon>Bacteria</taxon>
        <taxon>Pseudomonadati</taxon>
        <taxon>Verrucomicrobiota</taxon>
        <taxon>Verrucomicrobiia</taxon>
        <taxon>Verrucomicrobiales</taxon>
        <taxon>Verrucomicrobiaceae</taxon>
        <taxon>Luteolibacter</taxon>
    </lineage>
</organism>
<dbReference type="PROSITE" id="PS51257">
    <property type="entry name" value="PROKAR_LIPOPROTEIN"/>
    <property type="match status" value="1"/>
</dbReference>
<sequence>MKISVSPFILATFLSCSQILFADTIVLKNGDRLEGRVLRDEGDNYVVEVNVTATIKDEKIIPKSEVKFVSKDKADEKAFEKLADYVPTPDFLNVEGYQQRIRDLEGFVSEYPKSGNVYEAKKMLTKLKEELAVVENGGIKFGDKLISGDEYAENAYEFDARIAERNIEETIARRDFLSALRLFSEYDSVFNDAENRDELVAKIQQVLKAYGASLDANLASLDSRLEKRKTGLDRMSGEDRANTQRALDDQMAKIQARYEKEKANRGSWVTPDAFHKESLTEARRQVETETRRLSSAKNQKELEKPVAEAYREVWGQLESGTEEEKKAALSAAKSYKIPAPYLEKLQERANLPAK</sequence>
<evidence type="ECO:0000256" key="1">
    <source>
        <dbReference type="SAM" id="Coils"/>
    </source>
</evidence>
<keyword evidence="2" id="KW-0732">Signal</keyword>
<feature type="coiled-coil region" evidence="1">
    <location>
        <begin position="244"/>
        <end position="299"/>
    </location>
</feature>
<comment type="caution">
    <text evidence="3">The sequence shown here is derived from an EMBL/GenBank/DDBJ whole genome shotgun (WGS) entry which is preliminary data.</text>
</comment>
<feature type="signal peptide" evidence="2">
    <location>
        <begin position="1"/>
        <end position="22"/>
    </location>
</feature>
<reference evidence="4" key="1">
    <citation type="journal article" date="2019" name="Int. J. Syst. Evol. Microbiol.">
        <title>The Global Catalogue of Microorganisms (GCM) 10K type strain sequencing project: providing services to taxonomists for standard genome sequencing and annotation.</title>
        <authorList>
            <consortium name="The Broad Institute Genomics Platform"/>
            <consortium name="The Broad Institute Genome Sequencing Center for Infectious Disease"/>
            <person name="Wu L."/>
            <person name="Ma J."/>
        </authorList>
    </citation>
    <scope>NUCLEOTIDE SEQUENCE [LARGE SCALE GENOMIC DNA]</scope>
    <source>
        <strain evidence="4">CGMCC 4.7106</strain>
    </source>
</reference>
<evidence type="ECO:0000313" key="4">
    <source>
        <dbReference type="Proteomes" id="UP001597375"/>
    </source>
</evidence>
<dbReference type="Proteomes" id="UP001597375">
    <property type="component" value="Unassembled WGS sequence"/>
</dbReference>
<dbReference type="RefSeq" id="WP_386820407.1">
    <property type="nucleotide sequence ID" value="NZ_JBHUIT010000017.1"/>
</dbReference>
<dbReference type="NCBIfam" id="NF041881">
    <property type="entry name" value="PTPDL_fam"/>
    <property type="match status" value="1"/>
</dbReference>
<gene>
    <name evidence="3" type="ORF">ACFSSA_10565</name>
</gene>
<evidence type="ECO:0000313" key="3">
    <source>
        <dbReference type="EMBL" id="MFD2257121.1"/>
    </source>
</evidence>
<keyword evidence="4" id="KW-1185">Reference proteome</keyword>
<proteinExistence type="predicted"/>
<dbReference type="EMBL" id="JBHUIT010000017">
    <property type="protein sequence ID" value="MFD2257121.1"/>
    <property type="molecule type" value="Genomic_DNA"/>
</dbReference>
<evidence type="ECO:0000256" key="2">
    <source>
        <dbReference type="SAM" id="SignalP"/>
    </source>
</evidence>
<protein>
    <submittedName>
        <fullName evidence="3">PTPDL family protein</fullName>
    </submittedName>
</protein>
<name>A0ABW5DBV2_9BACT</name>
<feature type="chain" id="PRO_5046991362" evidence="2">
    <location>
        <begin position="23"/>
        <end position="354"/>
    </location>
</feature>